<evidence type="ECO:0000313" key="8">
    <source>
        <dbReference type="Proteomes" id="UP000324646"/>
    </source>
</evidence>
<comment type="subcellular location">
    <subcellularLocation>
        <location evidence="1">Cell membrane</location>
        <topology evidence="1">Multi-pass membrane protein</topology>
    </subcellularLocation>
</comment>
<name>A0A5C0SFB9_CRATE</name>
<feature type="transmembrane region" description="Helical" evidence="6">
    <location>
        <begin position="275"/>
        <end position="300"/>
    </location>
</feature>
<feature type="transmembrane region" description="Helical" evidence="6">
    <location>
        <begin position="241"/>
        <end position="263"/>
    </location>
</feature>
<dbReference type="CDD" id="cd06580">
    <property type="entry name" value="TM_PBP1_transp_TpRbsC_like"/>
    <property type="match status" value="1"/>
</dbReference>
<evidence type="ECO:0000313" key="7">
    <source>
        <dbReference type="EMBL" id="QEK13051.1"/>
    </source>
</evidence>
<feature type="transmembrane region" description="Helical" evidence="6">
    <location>
        <begin position="111"/>
        <end position="130"/>
    </location>
</feature>
<dbReference type="GO" id="GO:0005886">
    <property type="term" value="C:plasma membrane"/>
    <property type="evidence" value="ECO:0007669"/>
    <property type="project" value="UniProtKB-SubCell"/>
</dbReference>
<feature type="transmembrane region" description="Helical" evidence="6">
    <location>
        <begin position="12"/>
        <end position="33"/>
    </location>
</feature>
<accession>A0A5C0SFB9</accession>
<feature type="transmembrane region" description="Helical" evidence="6">
    <location>
        <begin position="193"/>
        <end position="211"/>
    </location>
</feature>
<evidence type="ECO:0000256" key="2">
    <source>
        <dbReference type="ARBA" id="ARBA00022475"/>
    </source>
</evidence>
<gene>
    <name evidence="7" type="ORF">FQB35_12385</name>
</gene>
<dbReference type="Proteomes" id="UP000324646">
    <property type="component" value="Chromosome"/>
</dbReference>
<evidence type="ECO:0000256" key="4">
    <source>
        <dbReference type="ARBA" id="ARBA00022989"/>
    </source>
</evidence>
<dbReference type="EMBL" id="CP042243">
    <property type="protein sequence ID" value="QEK13051.1"/>
    <property type="molecule type" value="Genomic_DNA"/>
</dbReference>
<evidence type="ECO:0000256" key="6">
    <source>
        <dbReference type="SAM" id="Phobius"/>
    </source>
</evidence>
<keyword evidence="8" id="KW-1185">Reference proteome</keyword>
<feature type="transmembrane region" description="Helical" evidence="6">
    <location>
        <begin position="63"/>
        <end position="82"/>
    </location>
</feature>
<keyword evidence="4 6" id="KW-1133">Transmembrane helix</keyword>
<evidence type="ECO:0000256" key="3">
    <source>
        <dbReference type="ARBA" id="ARBA00022692"/>
    </source>
</evidence>
<dbReference type="GO" id="GO:0022857">
    <property type="term" value="F:transmembrane transporter activity"/>
    <property type="evidence" value="ECO:0007669"/>
    <property type="project" value="InterPro"/>
</dbReference>
<protein>
    <submittedName>
        <fullName evidence="7">ABC transporter permease</fullName>
    </submittedName>
</protein>
<evidence type="ECO:0000256" key="5">
    <source>
        <dbReference type="ARBA" id="ARBA00023136"/>
    </source>
</evidence>
<feature type="transmembrane region" description="Helical" evidence="6">
    <location>
        <begin position="320"/>
        <end position="338"/>
    </location>
</feature>
<keyword evidence="3 6" id="KW-0812">Transmembrane</keyword>
<keyword evidence="2" id="KW-1003">Cell membrane</keyword>
<dbReference type="PANTHER" id="PTHR47089">
    <property type="entry name" value="ABC TRANSPORTER, PERMEASE PROTEIN"/>
    <property type="match status" value="1"/>
</dbReference>
<dbReference type="InterPro" id="IPR001851">
    <property type="entry name" value="ABC_transp_permease"/>
</dbReference>
<feature type="transmembrane region" description="Helical" evidence="6">
    <location>
        <begin position="88"/>
        <end position="104"/>
    </location>
</feature>
<sequence>MKKIKHSKDMEYLVSLFFSMAAALFIGVLIMLANGRNPITGYSALVIGALGSKYSIATTLAKTVPLILTGLATAISFKTGIYNIGGEGQLYLGAFIAAYIGFTFTKLPGIIGILLAILASAVVGGFYAYIPALLKVYYKIDEVITTIMFNSIAILLTDYLVNYPFAADQGKMGGTNMIASVFKLTKLVKLSKLNTSIFFTAFIALVIYYMMQKTSIGYNFKMVGQNPYFANYGGVNAKKQMVLAMIISGALCGIAGAFEVLGVHYRFLQNISPGFAFDGMLVSLIVKNNPLGVIFMSIFFGVLKTGSISMEQATSIPSELVLVIQSIIILFIAGESGFKKIFKNLRKAGVDNHV</sequence>
<dbReference type="Pfam" id="PF02653">
    <property type="entry name" value="BPD_transp_2"/>
    <property type="match status" value="1"/>
</dbReference>
<reference evidence="7 8" key="1">
    <citation type="submission" date="2019-07" db="EMBL/GenBank/DDBJ databases">
        <title>Complete genome of Crassaminicella thermophila SY095.</title>
        <authorList>
            <person name="Li X."/>
        </authorList>
    </citation>
    <scope>NUCLEOTIDE SEQUENCE [LARGE SCALE GENOMIC DNA]</scope>
    <source>
        <strain evidence="7 8">SY095</strain>
    </source>
</reference>
<proteinExistence type="predicted"/>
<dbReference type="PANTHER" id="PTHR47089:SF1">
    <property type="entry name" value="GUANOSINE ABC TRANSPORTER PERMEASE PROTEIN NUPP"/>
    <property type="match status" value="1"/>
</dbReference>
<dbReference type="KEGG" id="crs:FQB35_12385"/>
<dbReference type="OrthoDB" id="45037at2"/>
<organism evidence="7 8">
    <name type="scientific">Crassaminicella thermophila</name>
    <dbReference type="NCBI Taxonomy" id="2599308"/>
    <lineage>
        <taxon>Bacteria</taxon>
        <taxon>Bacillati</taxon>
        <taxon>Bacillota</taxon>
        <taxon>Clostridia</taxon>
        <taxon>Eubacteriales</taxon>
        <taxon>Clostridiaceae</taxon>
        <taxon>Crassaminicella</taxon>
    </lineage>
</organism>
<evidence type="ECO:0000256" key="1">
    <source>
        <dbReference type="ARBA" id="ARBA00004651"/>
    </source>
</evidence>
<dbReference type="AlphaFoldDB" id="A0A5C0SFB9"/>
<dbReference type="RefSeq" id="WP_148810188.1">
    <property type="nucleotide sequence ID" value="NZ_CP042243.1"/>
</dbReference>
<keyword evidence="5 6" id="KW-0472">Membrane</keyword>